<reference evidence="2 3" key="1">
    <citation type="journal article" date="2014" name="Nature">
        <title>The genome of the recently domesticated crop plant sugar beet (Beta vulgaris).</title>
        <authorList>
            <person name="Dohm J.C."/>
            <person name="Minoche A.E."/>
            <person name="Holtgrawe D."/>
            <person name="Capella-Gutierrez S."/>
            <person name="Zakrzewski F."/>
            <person name="Tafer H."/>
            <person name="Rupp O."/>
            <person name="Sorensen T.R."/>
            <person name="Stracke R."/>
            <person name="Reinhardt R."/>
            <person name="Goesmann A."/>
            <person name="Kraft T."/>
            <person name="Schulz B."/>
            <person name="Stadler P.F."/>
            <person name="Schmidt T."/>
            <person name="Gabaldon T."/>
            <person name="Lehrach H."/>
            <person name="Weisshaar B."/>
            <person name="Himmelbauer H."/>
        </authorList>
    </citation>
    <scope>NUCLEOTIDE SEQUENCE [LARGE SCALE GENOMIC DNA]</scope>
    <source>
        <tissue evidence="2">Taproot</tissue>
    </source>
</reference>
<name>A0A0J8E314_BETVV</name>
<protein>
    <recommendedName>
        <fullName evidence="1">RNase H type-1 domain-containing protein</fullName>
    </recommendedName>
</protein>
<dbReference type="OrthoDB" id="1113032at2759"/>
<feature type="domain" description="RNase H type-1" evidence="1">
    <location>
        <begin position="39"/>
        <end position="130"/>
    </location>
</feature>
<dbReference type="Gramene" id="KMS97485">
    <property type="protein sequence ID" value="KMS97485"/>
    <property type="gene ID" value="BVRB_5g126510"/>
</dbReference>
<dbReference type="GO" id="GO:0003676">
    <property type="term" value="F:nucleic acid binding"/>
    <property type="evidence" value="ECO:0007669"/>
    <property type="project" value="InterPro"/>
</dbReference>
<dbReference type="CDD" id="cd06222">
    <property type="entry name" value="RNase_H_like"/>
    <property type="match status" value="1"/>
</dbReference>
<dbReference type="GO" id="GO:0004523">
    <property type="term" value="F:RNA-DNA hybrid ribonuclease activity"/>
    <property type="evidence" value="ECO:0007669"/>
    <property type="project" value="InterPro"/>
</dbReference>
<sequence length="149" mass="16009">MGSVARATMPMYPEGPPGFLLVDLGSTSRGHPHTTICIDGSWDARTSLGSSAWVADPVTGGAPYMQGKRVFAQSALQTEILACHLALSWAITRGLTHILILTDSTLLIQLLQSVTPRDISVLHLLREIGAMGGTLRWCRLLKICENVSA</sequence>
<dbReference type="Proteomes" id="UP000035740">
    <property type="component" value="Unassembled WGS sequence"/>
</dbReference>
<dbReference type="InterPro" id="IPR044730">
    <property type="entry name" value="RNase_H-like_dom_plant"/>
</dbReference>
<dbReference type="Gene3D" id="3.30.420.10">
    <property type="entry name" value="Ribonuclease H-like superfamily/Ribonuclease H"/>
    <property type="match status" value="1"/>
</dbReference>
<dbReference type="InterPro" id="IPR036397">
    <property type="entry name" value="RNaseH_sf"/>
</dbReference>
<accession>A0A0J8E314</accession>
<dbReference type="AlphaFoldDB" id="A0A0J8E314"/>
<dbReference type="InterPro" id="IPR012337">
    <property type="entry name" value="RNaseH-like_sf"/>
</dbReference>
<evidence type="ECO:0000313" key="3">
    <source>
        <dbReference type="Proteomes" id="UP000035740"/>
    </source>
</evidence>
<evidence type="ECO:0000259" key="1">
    <source>
        <dbReference type="Pfam" id="PF13456"/>
    </source>
</evidence>
<keyword evidence="3" id="KW-1185">Reference proteome</keyword>
<proteinExistence type="predicted"/>
<dbReference type="InterPro" id="IPR002156">
    <property type="entry name" value="RNaseH_domain"/>
</dbReference>
<organism evidence="2 3">
    <name type="scientific">Beta vulgaris subsp. vulgaris</name>
    <name type="common">Beet</name>
    <dbReference type="NCBI Taxonomy" id="3555"/>
    <lineage>
        <taxon>Eukaryota</taxon>
        <taxon>Viridiplantae</taxon>
        <taxon>Streptophyta</taxon>
        <taxon>Embryophyta</taxon>
        <taxon>Tracheophyta</taxon>
        <taxon>Spermatophyta</taxon>
        <taxon>Magnoliopsida</taxon>
        <taxon>eudicotyledons</taxon>
        <taxon>Gunneridae</taxon>
        <taxon>Pentapetalae</taxon>
        <taxon>Caryophyllales</taxon>
        <taxon>Chenopodiaceae</taxon>
        <taxon>Betoideae</taxon>
        <taxon>Beta</taxon>
    </lineage>
</organism>
<gene>
    <name evidence="2" type="ORF">BVRB_5g126510</name>
</gene>
<evidence type="ECO:0000313" key="2">
    <source>
        <dbReference type="EMBL" id="KMS97485.1"/>
    </source>
</evidence>
<dbReference type="EMBL" id="KQ090311">
    <property type="protein sequence ID" value="KMS97485.1"/>
    <property type="molecule type" value="Genomic_DNA"/>
</dbReference>
<dbReference type="Pfam" id="PF13456">
    <property type="entry name" value="RVT_3"/>
    <property type="match status" value="1"/>
</dbReference>
<dbReference type="SUPFAM" id="SSF53098">
    <property type="entry name" value="Ribonuclease H-like"/>
    <property type="match status" value="1"/>
</dbReference>
<dbReference type="SMR" id="A0A0J8E314"/>